<proteinExistence type="predicted"/>
<protein>
    <submittedName>
        <fullName evidence="2">Uncharacterized protein</fullName>
    </submittedName>
</protein>
<reference evidence="2" key="2">
    <citation type="submission" date="2023-06" db="EMBL/GenBank/DDBJ databases">
        <authorList>
            <consortium name="Lawrence Berkeley National Laboratory"/>
            <person name="Haridas S."/>
            <person name="Hensen N."/>
            <person name="Bonometti L."/>
            <person name="Westerberg I."/>
            <person name="Brannstrom I.O."/>
            <person name="Guillou S."/>
            <person name="Cros-Aarteil S."/>
            <person name="Calhoun S."/>
            <person name="Kuo A."/>
            <person name="Mondo S."/>
            <person name="Pangilinan J."/>
            <person name="Riley R."/>
            <person name="Labutti K."/>
            <person name="Andreopoulos B."/>
            <person name="Lipzen A."/>
            <person name="Chen C."/>
            <person name="Yanf M."/>
            <person name="Daum C."/>
            <person name="Ng V."/>
            <person name="Clum A."/>
            <person name="Steindorff A."/>
            <person name="Ohm R."/>
            <person name="Martin F."/>
            <person name="Silar P."/>
            <person name="Natvig D."/>
            <person name="Lalanne C."/>
            <person name="Gautier V."/>
            <person name="Ament-Velasquez S.L."/>
            <person name="Kruys A."/>
            <person name="Hutchinson M.I."/>
            <person name="Powell A.J."/>
            <person name="Barry K."/>
            <person name="Miller A.N."/>
            <person name="Grigoriev I.V."/>
            <person name="Debuchy R."/>
            <person name="Gladieux P."/>
            <person name="Thoren M.H."/>
            <person name="Johannesson H."/>
        </authorList>
    </citation>
    <scope>NUCLEOTIDE SEQUENCE</scope>
    <source>
        <strain evidence="2">CBS 118394</strain>
    </source>
</reference>
<dbReference type="AlphaFoldDB" id="A0AAE0LY51"/>
<dbReference type="EMBL" id="JAUEDM010000011">
    <property type="protein sequence ID" value="KAK3311915.1"/>
    <property type="molecule type" value="Genomic_DNA"/>
</dbReference>
<organism evidence="2 3">
    <name type="scientific">Apodospora peruviana</name>
    <dbReference type="NCBI Taxonomy" id="516989"/>
    <lineage>
        <taxon>Eukaryota</taxon>
        <taxon>Fungi</taxon>
        <taxon>Dikarya</taxon>
        <taxon>Ascomycota</taxon>
        <taxon>Pezizomycotina</taxon>
        <taxon>Sordariomycetes</taxon>
        <taxon>Sordariomycetidae</taxon>
        <taxon>Sordariales</taxon>
        <taxon>Lasiosphaeriaceae</taxon>
        <taxon>Apodospora</taxon>
    </lineage>
</organism>
<keyword evidence="3" id="KW-1185">Reference proteome</keyword>
<evidence type="ECO:0000313" key="2">
    <source>
        <dbReference type="EMBL" id="KAK3311915.1"/>
    </source>
</evidence>
<accession>A0AAE0LY51</accession>
<gene>
    <name evidence="2" type="ORF">B0H66DRAFT_614562</name>
</gene>
<comment type="caution">
    <text evidence="2">The sequence shown here is derived from an EMBL/GenBank/DDBJ whole genome shotgun (WGS) entry which is preliminary data.</text>
</comment>
<dbReference type="Proteomes" id="UP001283341">
    <property type="component" value="Unassembled WGS sequence"/>
</dbReference>
<reference evidence="2" key="1">
    <citation type="journal article" date="2023" name="Mol. Phylogenet. Evol.">
        <title>Genome-scale phylogeny and comparative genomics of the fungal order Sordariales.</title>
        <authorList>
            <person name="Hensen N."/>
            <person name="Bonometti L."/>
            <person name="Westerberg I."/>
            <person name="Brannstrom I.O."/>
            <person name="Guillou S."/>
            <person name="Cros-Aarteil S."/>
            <person name="Calhoun S."/>
            <person name="Haridas S."/>
            <person name="Kuo A."/>
            <person name="Mondo S."/>
            <person name="Pangilinan J."/>
            <person name="Riley R."/>
            <person name="LaButti K."/>
            <person name="Andreopoulos B."/>
            <person name="Lipzen A."/>
            <person name="Chen C."/>
            <person name="Yan M."/>
            <person name="Daum C."/>
            <person name="Ng V."/>
            <person name="Clum A."/>
            <person name="Steindorff A."/>
            <person name="Ohm R.A."/>
            <person name="Martin F."/>
            <person name="Silar P."/>
            <person name="Natvig D.O."/>
            <person name="Lalanne C."/>
            <person name="Gautier V."/>
            <person name="Ament-Velasquez S.L."/>
            <person name="Kruys A."/>
            <person name="Hutchinson M.I."/>
            <person name="Powell A.J."/>
            <person name="Barry K."/>
            <person name="Miller A.N."/>
            <person name="Grigoriev I.V."/>
            <person name="Debuchy R."/>
            <person name="Gladieux P."/>
            <person name="Hiltunen Thoren M."/>
            <person name="Johannesson H."/>
        </authorList>
    </citation>
    <scope>NUCLEOTIDE SEQUENCE</scope>
    <source>
        <strain evidence="2">CBS 118394</strain>
    </source>
</reference>
<feature type="region of interest" description="Disordered" evidence="1">
    <location>
        <begin position="47"/>
        <end position="72"/>
    </location>
</feature>
<evidence type="ECO:0000256" key="1">
    <source>
        <dbReference type="SAM" id="MobiDB-lite"/>
    </source>
</evidence>
<name>A0AAE0LY51_9PEZI</name>
<evidence type="ECO:0000313" key="3">
    <source>
        <dbReference type="Proteomes" id="UP001283341"/>
    </source>
</evidence>
<sequence length="305" mass="34283">MADIPQVHPPWGALPAEQYLIISHPDPCAATTSSACFSPWRPTPPQWDGVRHGVRRSTATPREAALTSTPTRVPTPHEIATILQPWRPLSVRRMAAHILTRSDDTYADNFWIRTDYAIEKDPAWENLLDEKPDNDLFYVFSAGEPKQEEYLSEPRIAHYKRVIGRALSASEQERVDREKEELRERAREEIAENGFPPILSPEDKPDLDAYEAVKTLQMGNITSSVVLVDSEALNTGKVLLLALDSKGMVVRWMRLEPYDIEILVSHESESRLENSGYFEEVEGGSGVGPRYNPDGGEFAGDLYGL</sequence>